<dbReference type="AlphaFoldDB" id="A0A8J3NM78"/>
<evidence type="ECO:0000256" key="1">
    <source>
        <dbReference type="SAM" id="Phobius"/>
    </source>
</evidence>
<sequence>MPIAPPTRHRGERVAWFAVMIAMTLVALKPLFDVFSEKVAADVIDLGVVLTVAGALAMGVAFALTVADLRRLPRALVIAILAIGVVALLSVFAYAARSGRADLLALFDDRRTSIYGGYVSPDSGILTEALRMVTGFAPLLLIAVMVRRQAWFPVSLLRLVVVFVVAGALVHSLIAWLQVAGVVPYSFFFQLPQGFIGRASGGYYHPMSLGRVLIFAVLMLYILRDHLPLTRVARYALIGLFTATGAVSLHRLTLVCLAIIIAAFEVPRLGRLVQAARGAAISRRTVGVTSAVVLVVAGFAAWLWGAAIWSRVVVTFTEVGSLDFRSDEFMHGRGAIWGDVIAVFGKATPDVWLFGFGYEPWDMHNDLIRIAVTWGAVGVAAVLAAFVALFRFTARQCDRTGRHTLVVLYVTMFVFGLTQKPSSYPYFVWLFLFCHLLILALHGGRAAAAAMTRTENTDPA</sequence>
<feature type="transmembrane region" description="Helical" evidence="1">
    <location>
        <begin position="159"/>
        <end position="183"/>
    </location>
</feature>
<keyword evidence="1" id="KW-1133">Transmembrane helix</keyword>
<feature type="transmembrane region" description="Helical" evidence="1">
    <location>
        <begin position="291"/>
        <end position="314"/>
    </location>
</feature>
<proteinExistence type="predicted"/>
<gene>
    <name evidence="2" type="ORF">Cba03nite_47090</name>
</gene>
<feature type="transmembrane region" description="Helical" evidence="1">
    <location>
        <begin position="235"/>
        <end position="264"/>
    </location>
</feature>
<dbReference type="PANTHER" id="PTHR37422:SF13">
    <property type="entry name" value="LIPOPOLYSACCHARIDE BIOSYNTHESIS PROTEIN PA4999-RELATED"/>
    <property type="match status" value="1"/>
</dbReference>
<feature type="transmembrane region" description="Helical" evidence="1">
    <location>
        <begin position="402"/>
        <end position="418"/>
    </location>
</feature>
<dbReference type="Proteomes" id="UP000601223">
    <property type="component" value="Unassembled WGS sequence"/>
</dbReference>
<protein>
    <recommendedName>
        <fullName evidence="4">O-antigen ligase family protein</fullName>
    </recommendedName>
</protein>
<feature type="transmembrane region" description="Helical" evidence="1">
    <location>
        <begin position="14"/>
        <end position="32"/>
    </location>
</feature>
<comment type="caution">
    <text evidence="2">The sequence shown here is derived from an EMBL/GenBank/DDBJ whole genome shotgun (WGS) entry which is preliminary data.</text>
</comment>
<organism evidence="2 3">
    <name type="scientific">Catellatospora bangladeshensis</name>
    <dbReference type="NCBI Taxonomy" id="310355"/>
    <lineage>
        <taxon>Bacteria</taxon>
        <taxon>Bacillati</taxon>
        <taxon>Actinomycetota</taxon>
        <taxon>Actinomycetes</taxon>
        <taxon>Micromonosporales</taxon>
        <taxon>Micromonosporaceae</taxon>
        <taxon>Catellatospora</taxon>
    </lineage>
</organism>
<evidence type="ECO:0000313" key="3">
    <source>
        <dbReference type="Proteomes" id="UP000601223"/>
    </source>
</evidence>
<feature type="transmembrane region" description="Helical" evidence="1">
    <location>
        <begin position="367"/>
        <end position="390"/>
    </location>
</feature>
<dbReference type="PANTHER" id="PTHR37422">
    <property type="entry name" value="TEICHURONIC ACID BIOSYNTHESIS PROTEIN TUAE"/>
    <property type="match status" value="1"/>
</dbReference>
<feature type="transmembrane region" description="Helical" evidence="1">
    <location>
        <begin position="129"/>
        <end position="147"/>
    </location>
</feature>
<dbReference type="EMBL" id="BONF01000028">
    <property type="protein sequence ID" value="GIF83360.1"/>
    <property type="molecule type" value="Genomic_DNA"/>
</dbReference>
<feature type="transmembrane region" description="Helical" evidence="1">
    <location>
        <begin position="424"/>
        <end position="443"/>
    </location>
</feature>
<accession>A0A8J3NM78</accession>
<reference evidence="2 3" key="1">
    <citation type="submission" date="2021-01" db="EMBL/GenBank/DDBJ databases">
        <title>Whole genome shotgun sequence of Catellatospora bangladeshensis NBRC 107357.</title>
        <authorList>
            <person name="Komaki H."/>
            <person name="Tamura T."/>
        </authorList>
    </citation>
    <scope>NUCLEOTIDE SEQUENCE [LARGE SCALE GENOMIC DNA]</scope>
    <source>
        <strain evidence="2 3">NBRC 107357</strain>
    </source>
</reference>
<keyword evidence="1" id="KW-0812">Transmembrane</keyword>
<name>A0A8J3NM78_9ACTN</name>
<dbReference type="InterPro" id="IPR051533">
    <property type="entry name" value="WaaL-like"/>
</dbReference>
<feature type="transmembrane region" description="Helical" evidence="1">
    <location>
        <begin position="76"/>
        <end position="96"/>
    </location>
</feature>
<evidence type="ECO:0000313" key="2">
    <source>
        <dbReference type="EMBL" id="GIF83360.1"/>
    </source>
</evidence>
<evidence type="ECO:0008006" key="4">
    <source>
        <dbReference type="Google" id="ProtNLM"/>
    </source>
</evidence>
<keyword evidence="1" id="KW-0472">Membrane</keyword>
<feature type="transmembrane region" description="Helical" evidence="1">
    <location>
        <begin position="203"/>
        <end position="223"/>
    </location>
</feature>
<feature type="transmembrane region" description="Helical" evidence="1">
    <location>
        <begin position="44"/>
        <end position="64"/>
    </location>
</feature>
<feature type="transmembrane region" description="Helical" evidence="1">
    <location>
        <begin position="335"/>
        <end position="355"/>
    </location>
</feature>
<keyword evidence="3" id="KW-1185">Reference proteome</keyword>